<feature type="compositionally biased region" description="Basic residues" evidence="1">
    <location>
        <begin position="54"/>
        <end position="67"/>
    </location>
</feature>
<organism evidence="2 3">
    <name type="scientific">Symbiodinium natans</name>
    <dbReference type="NCBI Taxonomy" id="878477"/>
    <lineage>
        <taxon>Eukaryota</taxon>
        <taxon>Sar</taxon>
        <taxon>Alveolata</taxon>
        <taxon>Dinophyceae</taxon>
        <taxon>Suessiales</taxon>
        <taxon>Symbiodiniaceae</taxon>
        <taxon>Symbiodinium</taxon>
    </lineage>
</organism>
<gene>
    <name evidence="2" type="ORF">SNAT2548_LOCUS4760</name>
</gene>
<proteinExistence type="predicted"/>
<evidence type="ECO:0000313" key="3">
    <source>
        <dbReference type="Proteomes" id="UP000604046"/>
    </source>
</evidence>
<dbReference type="Proteomes" id="UP000604046">
    <property type="component" value="Unassembled WGS sequence"/>
</dbReference>
<feature type="compositionally biased region" description="Basic and acidic residues" evidence="1">
    <location>
        <begin position="118"/>
        <end position="128"/>
    </location>
</feature>
<protein>
    <submittedName>
        <fullName evidence="2">Uncharacterized protein</fullName>
    </submittedName>
</protein>
<comment type="caution">
    <text evidence="2">The sequence shown here is derived from an EMBL/GenBank/DDBJ whole genome shotgun (WGS) entry which is preliminary data.</text>
</comment>
<feature type="region of interest" description="Disordered" evidence="1">
    <location>
        <begin position="50"/>
        <end position="73"/>
    </location>
</feature>
<evidence type="ECO:0000256" key="1">
    <source>
        <dbReference type="SAM" id="MobiDB-lite"/>
    </source>
</evidence>
<dbReference type="AlphaFoldDB" id="A0A812IK59"/>
<keyword evidence="3" id="KW-1185">Reference proteome</keyword>
<reference evidence="2" key="1">
    <citation type="submission" date="2021-02" db="EMBL/GenBank/DDBJ databases">
        <authorList>
            <person name="Dougan E. K."/>
            <person name="Rhodes N."/>
            <person name="Thang M."/>
            <person name="Chan C."/>
        </authorList>
    </citation>
    <scope>NUCLEOTIDE SEQUENCE</scope>
</reference>
<accession>A0A812IK59</accession>
<feature type="region of interest" description="Disordered" evidence="1">
    <location>
        <begin position="118"/>
        <end position="161"/>
    </location>
</feature>
<sequence>MKKRVSRLSRRRKLCLRSVPSRPAQLLYFTNGLLLHMAVTTDGEGWTITERKPALSRRKSPPRRSPRKRSDEKLAHWAYGAAPLGAASQKAGALPQPSPFGLPIPVTLADVVKLAQEKAKENDGKLPEEEPADEEPGVGSGMDSPSAEPPEAAPVKKPAAPNMKGVTIKNWLNHTLGQATQKSENAAAGGSMKPAQGLAQFGIDNAALAKLGIDQQSADRVYRAMFVYSHGLHAVLQEAAGRTRNSNEALLVLWRAFQAVLEQAGHAEEQGSESIGALVQQTHEDEK</sequence>
<evidence type="ECO:0000313" key="2">
    <source>
        <dbReference type="EMBL" id="CAE7040132.1"/>
    </source>
</evidence>
<name>A0A812IK59_9DINO</name>
<dbReference type="EMBL" id="CAJNDS010000294">
    <property type="protein sequence ID" value="CAE7040132.1"/>
    <property type="molecule type" value="Genomic_DNA"/>
</dbReference>
<dbReference type="OrthoDB" id="306478at2759"/>
<feature type="non-terminal residue" evidence="2">
    <location>
        <position position="287"/>
    </location>
</feature>